<dbReference type="Proteomes" id="UP000192980">
    <property type="component" value="Unassembled WGS sequence"/>
</dbReference>
<dbReference type="PANTHER" id="PTHR31435">
    <property type="entry name" value="PROTEIN NATD1"/>
    <property type="match status" value="1"/>
</dbReference>
<dbReference type="InterPro" id="IPR031165">
    <property type="entry name" value="GNAT_YJDJ"/>
</dbReference>
<dbReference type="CDD" id="cd04301">
    <property type="entry name" value="NAT_SF"/>
    <property type="match status" value="1"/>
</dbReference>
<organism evidence="1 2">
    <name type="scientific">Sphingobacterium psychroaquaticum</name>
    <dbReference type="NCBI Taxonomy" id="561061"/>
    <lineage>
        <taxon>Bacteria</taxon>
        <taxon>Pseudomonadati</taxon>
        <taxon>Bacteroidota</taxon>
        <taxon>Sphingobacteriia</taxon>
        <taxon>Sphingobacteriales</taxon>
        <taxon>Sphingobacteriaceae</taxon>
        <taxon>Sphingobacterium</taxon>
    </lineage>
</organism>
<evidence type="ECO:0000313" key="2">
    <source>
        <dbReference type="Proteomes" id="UP000192980"/>
    </source>
</evidence>
<dbReference type="GO" id="GO:0016747">
    <property type="term" value="F:acyltransferase activity, transferring groups other than amino-acyl groups"/>
    <property type="evidence" value="ECO:0007669"/>
    <property type="project" value="InterPro"/>
</dbReference>
<dbReference type="AlphaFoldDB" id="A0A1X7JPR3"/>
<dbReference type="OrthoDB" id="9793389at2"/>
<dbReference type="InterPro" id="IPR045057">
    <property type="entry name" value="Gcn5-rel_NAT"/>
</dbReference>
<dbReference type="SUPFAM" id="SSF55729">
    <property type="entry name" value="Acyl-CoA N-acyltransferases (Nat)"/>
    <property type="match status" value="1"/>
</dbReference>
<name>A0A1X7JPR3_9SPHI</name>
<dbReference type="PROSITE" id="PS51186">
    <property type="entry name" value="GNAT"/>
    <property type="match status" value="1"/>
</dbReference>
<accession>A0A1X7JPR3</accession>
<sequence>MEITHIKEKKKWLALNDEVQIGELNYNINGDILVIDHTEVEPHYRGNSIAADLVQAAVDHAKKEHLKIDPKCSFAVTFFERFPEYSNLLTKR</sequence>
<dbReference type="EMBL" id="FXAU01000003">
    <property type="protein sequence ID" value="SMG29942.1"/>
    <property type="molecule type" value="Genomic_DNA"/>
</dbReference>
<dbReference type="PANTHER" id="PTHR31435:SF9">
    <property type="entry name" value="PROTEIN NATD1"/>
    <property type="match status" value="1"/>
</dbReference>
<dbReference type="Pfam" id="PF14542">
    <property type="entry name" value="Acetyltransf_CG"/>
    <property type="match status" value="1"/>
</dbReference>
<protein>
    <submittedName>
        <fullName evidence="1">Uncharacterized protein</fullName>
    </submittedName>
</protein>
<proteinExistence type="predicted"/>
<evidence type="ECO:0000313" key="1">
    <source>
        <dbReference type="EMBL" id="SMG29942.1"/>
    </source>
</evidence>
<dbReference type="RefSeq" id="WP_085472740.1">
    <property type="nucleotide sequence ID" value="NZ_CP038029.1"/>
</dbReference>
<dbReference type="Gene3D" id="3.40.630.30">
    <property type="match status" value="1"/>
</dbReference>
<keyword evidence="2" id="KW-1185">Reference proteome</keyword>
<dbReference type="InterPro" id="IPR000182">
    <property type="entry name" value="GNAT_dom"/>
</dbReference>
<dbReference type="STRING" id="561061.SAMN05660862_1995"/>
<reference evidence="1 2" key="1">
    <citation type="submission" date="2017-04" db="EMBL/GenBank/DDBJ databases">
        <authorList>
            <person name="Afonso C.L."/>
            <person name="Miller P.J."/>
            <person name="Scott M.A."/>
            <person name="Spackman E."/>
            <person name="Goraichik I."/>
            <person name="Dimitrov K.M."/>
            <person name="Suarez D.L."/>
            <person name="Swayne D.E."/>
        </authorList>
    </citation>
    <scope>NUCLEOTIDE SEQUENCE [LARGE SCALE GENOMIC DNA]</scope>
    <source>
        <strain evidence="1 2">DSM 22418</strain>
    </source>
</reference>
<dbReference type="InterPro" id="IPR016181">
    <property type="entry name" value="Acyl_CoA_acyltransferase"/>
</dbReference>
<gene>
    <name evidence="1" type="ORF">SAMN05660862_1995</name>
</gene>
<dbReference type="PROSITE" id="PS51729">
    <property type="entry name" value="GNAT_YJDJ"/>
    <property type="match status" value="1"/>
</dbReference>